<sequence length="39" mass="4465">MSEPNLLEYHLLSSYPFYGSLSKRFGLSTKIWVCPTLSV</sequence>
<accession>A0A830RBK5</accession>
<gene>
    <name evidence="1" type="ORF">MICCA_970006</name>
</gene>
<comment type="caution">
    <text evidence="1">The sequence shown here is derived from an EMBL/GenBank/DDBJ whole genome shotgun (WGS) entry which is preliminary data.</text>
</comment>
<name>A0A830RBK5_MICAE</name>
<protein>
    <submittedName>
        <fullName evidence="1">Uncharacterized protein</fullName>
    </submittedName>
</protein>
<evidence type="ECO:0000313" key="1">
    <source>
        <dbReference type="EMBL" id="CCH95672.1"/>
    </source>
</evidence>
<reference evidence="1 2" key="1">
    <citation type="submission" date="2012-04" db="EMBL/GenBank/DDBJ databases">
        <authorList>
            <person name="Genoscope - CEA"/>
        </authorList>
    </citation>
    <scope>NUCLEOTIDE SEQUENCE [LARGE SCALE GENOMIC DNA]</scope>
    <source>
        <strain evidence="1 2">9432</strain>
    </source>
</reference>
<evidence type="ECO:0000313" key="2">
    <source>
        <dbReference type="Proteomes" id="UP000005806"/>
    </source>
</evidence>
<dbReference type="AlphaFoldDB" id="A0A830RBK5"/>
<dbReference type="EMBL" id="CAIH01000436">
    <property type="protein sequence ID" value="CCH95672.1"/>
    <property type="molecule type" value="Genomic_DNA"/>
</dbReference>
<organism evidence="1 2">
    <name type="scientific">Microcystis aeruginosa PCC 9432</name>
    <dbReference type="NCBI Taxonomy" id="1160280"/>
    <lineage>
        <taxon>Bacteria</taxon>
        <taxon>Bacillati</taxon>
        <taxon>Cyanobacteriota</taxon>
        <taxon>Cyanophyceae</taxon>
        <taxon>Oscillatoriophycideae</taxon>
        <taxon>Chroococcales</taxon>
        <taxon>Microcystaceae</taxon>
        <taxon>Microcystis</taxon>
    </lineage>
</organism>
<dbReference type="Proteomes" id="UP000005806">
    <property type="component" value="Unassembled WGS sequence"/>
</dbReference>
<proteinExistence type="predicted"/>